<protein>
    <submittedName>
        <fullName evidence="3">Uncharacterized protein</fullName>
    </submittedName>
</protein>
<evidence type="ECO:0000313" key="3">
    <source>
        <dbReference type="EMBL" id="KGB38913.1"/>
    </source>
</evidence>
<evidence type="ECO:0000256" key="2">
    <source>
        <dbReference type="SAM" id="SignalP"/>
    </source>
</evidence>
<evidence type="ECO:0000256" key="1">
    <source>
        <dbReference type="SAM" id="MobiDB-lite"/>
    </source>
</evidence>
<dbReference type="AlphaFoldDB" id="A0A095C9E9"/>
<feature type="region of interest" description="Disordered" evidence="1">
    <location>
        <begin position="81"/>
        <end position="103"/>
    </location>
</feature>
<name>A0A095C9E9_SCHHA</name>
<feature type="chain" id="PRO_5001913646" evidence="2">
    <location>
        <begin position="19"/>
        <end position="103"/>
    </location>
</feature>
<feature type="signal peptide" evidence="2">
    <location>
        <begin position="1"/>
        <end position="18"/>
    </location>
</feature>
<sequence length="103" mass="11884">MKNCVFLLIYLFPQTIEGRKNKIYEYFKTDPPVSLLVRLTKIDAQTTTTKKPPASSEWEIITEILTEKIKKKTEIETIEETKKREGGTVPKKTIEIGNDNMHA</sequence>
<keyword evidence="2" id="KW-0732">Signal</keyword>
<reference evidence="3" key="1">
    <citation type="journal article" date="2012" name="Nat. Genet.">
        <title>Whole-genome sequence of Schistosoma haematobium.</title>
        <authorList>
            <person name="Young N.D."/>
            <person name="Jex A.R."/>
            <person name="Li B."/>
            <person name="Liu S."/>
            <person name="Yang L."/>
            <person name="Xiong Z."/>
            <person name="Li Y."/>
            <person name="Cantacessi C."/>
            <person name="Hall R.S."/>
            <person name="Xu X."/>
            <person name="Chen F."/>
            <person name="Wu X."/>
            <person name="Zerlotini A."/>
            <person name="Oliveira G."/>
            <person name="Hofmann A."/>
            <person name="Zhang G."/>
            <person name="Fang X."/>
            <person name="Kang Y."/>
            <person name="Campbell B.E."/>
            <person name="Loukas A."/>
            <person name="Ranganathan S."/>
            <person name="Rollinson D."/>
            <person name="Rinaldi G."/>
            <person name="Brindley P.J."/>
            <person name="Yang H."/>
            <person name="Wang J."/>
            <person name="Wang J."/>
            <person name="Gasser R.B."/>
        </authorList>
    </citation>
    <scope>NUCLEOTIDE SEQUENCE [LARGE SCALE GENOMIC DNA]</scope>
</reference>
<proteinExistence type="predicted"/>
<gene>
    <name evidence="3" type="ORF">MS3_07319</name>
</gene>
<dbReference type="EMBL" id="KL251097">
    <property type="protein sequence ID" value="KGB38913.1"/>
    <property type="molecule type" value="Genomic_DNA"/>
</dbReference>
<accession>A0A095C9E9</accession>
<organism evidence="3">
    <name type="scientific">Schistosoma haematobium</name>
    <name type="common">Blood fluke</name>
    <dbReference type="NCBI Taxonomy" id="6185"/>
    <lineage>
        <taxon>Eukaryota</taxon>
        <taxon>Metazoa</taxon>
        <taxon>Spiralia</taxon>
        <taxon>Lophotrochozoa</taxon>
        <taxon>Platyhelminthes</taxon>
        <taxon>Trematoda</taxon>
        <taxon>Digenea</taxon>
        <taxon>Strigeidida</taxon>
        <taxon>Schistosomatoidea</taxon>
        <taxon>Schistosomatidae</taxon>
        <taxon>Schistosoma</taxon>
    </lineage>
</organism>